<dbReference type="KEGG" id="cfon:HZU75_06265"/>
<keyword evidence="1" id="KW-0802">TPR repeat</keyword>
<reference evidence="2 3" key="1">
    <citation type="journal article" date="2016" name="Int. J. Syst. Evol. Microbiol.">
        <title>Chitinibacter fontanus sp. nov., isolated from a spring.</title>
        <authorList>
            <person name="Sheu S.Y."/>
            <person name="Li Y.S."/>
            <person name="Young C.C."/>
            <person name="Chen W.M."/>
        </authorList>
    </citation>
    <scope>NUCLEOTIDE SEQUENCE [LARGE SCALE GENOMIC DNA]</scope>
    <source>
        <strain evidence="2 3">STM-7</strain>
    </source>
</reference>
<feature type="repeat" description="TPR" evidence="1">
    <location>
        <begin position="211"/>
        <end position="244"/>
    </location>
</feature>
<dbReference type="EMBL" id="CP058952">
    <property type="protein sequence ID" value="QLI81165.1"/>
    <property type="molecule type" value="Genomic_DNA"/>
</dbReference>
<sequence>MGQFNMQAEVKQTLDIARALVHSDPEESIRLALLTADRADMLGHGDLVTEASLIELMAYRARPITPPEVIERTALQTIALAQTHQQDEIWIEAMNTYADILYGTNQFDAAMDYWLQLLEAGIDRNWPYANAVAYIGIGKLFWTFEDPHASLAYSSKAQAAMDQVERVEPKVCLMINLAAYAYQHRQYTDSHRYLDQAEELVKGMAFCEYEPEIYYYRGYALRAVGKLDEACEQLKRALMLNAHTCNIWGKSVTMIGLGELYLQLNEPHKAQYFMQQALETAQSTPNIYRYLVMQAHEGLAKCFQHTGQTEKEFWHWSQHFDLSDQLLSDVMNQRLATFKRHSLQLRVHELEASVY</sequence>
<accession>A0A7D5ZAW0</accession>
<keyword evidence="3" id="KW-1185">Reference proteome</keyword>
<dbReference type="RefSeq" id="WP_180308295.1">
    <property type="nucleotide sequence ID" value="NZ_CP058952.1"/>
</dbReference>
<protein>
    <submittedName>
        <fullName evidence="2">Tetratricopeptide repeat protein</fullName>
    </submittedName>
</protein>
<dbReference type="Gene3D" id="1.25.40.10">
    <property type="entry name" value="Tetratricopeptide repeat domain"/>
    <property type="match status" value="1"/>
</dbReference>
<evidence type="ECO:0000313" key="3">
    <source>
        <dbReference type="Proteomes" id="UP000510822"/>
    </source>
</evidence>
<name>A0A7D5ZAW0_9NEIS</name>
<dbReference type="InterPro" id="IPR011990">
    <property type="entry name" value="TPR-like_helical_dom_sf"/>
</dbReference>
<dbReference type="Pfam" id="PF13424">
    <property type="entry name" value="TPR_12"/>
    <property type="match status" value="1"/>
</dbReference>
<evidence type="ECO:0000256" key="1">
    <source>
        <dbReference type="PROSITE-ProRule" id="PRU00339"/>
    </source>
</evidence>
<dbReference type="SMART" id="SM00028">
    <property type="entry name" value="TPR"/>
    <property type="match status" value="2"/>
</dbReference>
<organism evidence="2 3">
    <name type="scientific">Chitinibacter fontanus</name>
    <dbReference type="NCBI Taxonomy" id="1737446"/>
    <lineage>
        <taxon>Bacteria</taxon>
        <taxon>Pseudomonadati</taxon>
        <taxon>Pseudomonadota</taxon>
        <taxon>Betaproteobacteria</taxon>
        <taxon>Neisseriales</taxon>
        <taxon>Chitinibacteraceae</taxon>
        <taxon>Chitinibacter</taxon>
    </lineage>
</organism>
<dbReference type="PROSITE" id="PS50005">
    <property type="entry name" value="TPR"/>
    <property type="match status" value="1"/>
</dbReference>
<dbReference type="SUPFAM" id="SSF48452">
    <property type="entry name" value="TPR-like"/>
    <property type="match status" value="1"/>
</dbReference>
<proteinExistence type="predicted"/>
<dbReference type="InterPro" id="IPR019734">
    <property type="entry name" value="TPR_rpt"/>
</dbReference>
<dbReference type="AlphaFoldDB" id="A0A7D5ZAW0"/>
<gene>
    <name evidence="2" type="ORF">HZU75_06265</name>
</gene>
<dbReference type="Proteomes" id="UP000510822">
    <property type="component" value="Chromosome"/>
</dbReference>
<evidence type="ECO:0000313" key="2">
    <source>
        <dbReference type="EMBL" id="QLI81165.1"/>
    </source>
</evidence>